<feature type="domain" description="Heme NO-binding" evidence="1">
    <location>
        <begin position="18"/>
        <end position="177"/>
    </location>
</feature>
<evidence type="ECO:0000313" key="2">
    <source>
        <dbReference type="EMBL" id="MET4755045.1"/>
    </source>
</evidence>
<dbReference type="PANTHER" id="PTHR45655">
    <property type="entry name" value="GUANYLATE CYCLASE SOLUBLE SUBUNIT BETA-2"/>
    <property type="match status" value="1"/>
</dbReference>
<dbReference type="InterPro" id="IPR011644">
    <property type="entry name" value="Heme_NO-bd"/>
</dbReference>
<accession>A0ABV2SBA7</accession>
<dbReference type="Proteomes" id="UP001549366">
    <property type="component" value="Unassembled WGS sequence"/>
</dbReference>
<dbReference type="EMBL" id="JBEWTB010000002">
    <property type="protein sequence ID" value="MET4755045.1"/>
    <property type="molecule type" value="Genomic_DNA"/>
</dbReference>
<name>A0ABV2SBA7_9GAMM</name>
<dbReference type="Gene3D" id="3.90.1520.10">
    <property type="entry name" value="H-NOX domain"/>
    <property type="match status" value="1"/>
</dbReference>
<dbReference type="PANTHER" id="PTHR45655:SF13">
    <property type="entry name" value="SOLUBLE GUANYLATE CYCLASE GCY-32-RELATED"/>
    <property type="match status" value="1"/>
</dbReference>
<organism evidence="2 3">
    <name type="scientific">Endozoicomonas lisbonensis</name>
    <dbReference type="NCBI Taxonomy" id="3120522"/>
    <lineage>
        <taxon>Bacteria</taxon>
        <taxon>Pseudomonadati</taxon>
        <taxon>Pseudomonadota</taxon>
        <taxon>Gammaproteobacteria</taxon>
        <taxon>Oceanospirillales</taxon>
        <taxon>Endozoicomonadaceae</taxon>
        <taxon>Endozoicomonas</taxon>
    </lineage>
</organism>
<dbReference type="InterPro" id="IPR024096">
    <property type="entry name" value="NO_sig/Golgi_transp_ligand-bd"/>
</dbReference>
<keyword evidence="3" id="KW-1185">Reference proteome</keyword>
<proteinExistence type="predicted"/>
<dbReference type="SUPFAM" id="SSF111126">
    <property type="entry name" value="Ligand-binding domain in the NO signalling and Golgi transport"/>
    <property type="match status" value="1"/>
</dbReference>
<protein>
    <recommendedName>
        <fullName evidence="1">Heme NO-binding domain-containing protein</fullName>
    </recommendedName>
</protein>
<comment type="caution">
    <text evidence="2">The sequence shown here is derived from an EMBL/GenBank/DDBJ whole genome shotgun (WGS) entry which is preliminary data.</text>
</comment>
<gene>
    <name evidence="2" type="ORF">V5J35_000237</name>
</gene>
<evidence type="ECO:0000259" key="1">
    <source>
        <dbReference type="Pfam" id="PF07700"/>
    </source>
</evidence>
<dbReference type="Pfam" id="PF07700">
    <property type="entry name" value="HNOB"/>
    <property type="match status" value="1"/>
</dbReference>
<evidence type="ECO:0000313" key="3">
    <source>
        <dbReference type="Proteomes" id="UP001549366"/>
    </source>
</evidence>
<sequence>MRAANLGKFLPAGHTAMKGVIFTEFMEMVEDKFSVEVAEEILSAANLESNGEYTSLGTYSHEEVLNLVTLLSEKSGLEFGDLALAFGEYLFGRFATIHADFFHGVSSGFDFIEKVEDYIHIEVQKLYPDANPPKLTCTRETDDRMELHYRSHRPFASVAEGLIKGCAAHFNENLTIDRQDLPGVGPGTEARFLMERKS</sequence>
<dbReference type="RefSeq" id="WP_354009510.1">
    <property type="nucleotide sequence ID" value="NZ_JBEWTA010000001.1"/>
</dbReference>
<reference evidence="2 3" key="1">
    <citation type="submission" date="2024-06" db="EMBL/GenBank/DDBJ databases">
        <title>Genomic Encyclopedia of Type Strains, Phase V (KMG-V): Genome sequencing to study the core and pangenomes of soil and plant-associated prokaryotes.</title>
        <authorList>
            <person name="Whitman W."/>
        </authorList>
    </citation>
    <scope>NUCLEOTIDE SEQUENCE [LARGE SCALE GENOMIC DNA]</scope>
    <source>
        <strain evidence="2 3">NE40</strain>
    </source>
</reference>
<dbReference type="InterPro" id="IPR038158">
    <property type="entry name" value="H-NOX_domain_sf"/>
</dbReference>